<organism evidence="2 3">
    <name type="scientific">Heterodera trifolii</name>
    <dbReference type="NCBI Taxonomy" id="157864"/>
    <lineage>
        <taxon>Eukaryota</taxon>
        <taxon>Metazoa</taxon>
        <taxon>Ecdysozoa</taxon>
        <taxon>Nematoda</taxon>
        <taxon>Chromadorea</taxon>
        <taxon>Rhabditida</taxon>
        <taxon>Tylenchina</taxon>
        <taxon>Tylenchomorpha</taxon>
        <taxon>Tylenchoidea</taxon>
        <taxon>Heteroderidae</taxon>
        <taxon>Heteroderinae</taxon>
        <taxon>Heterodera</taxon>
    </lineage>
</organism>
<keyword evidence="3" id="KW-1185">Reference proteome</keyword>
<evidence type="ECO:0000313" key="2">
    <source>
        <dbReference type="EMBL" id="KAL3117068.1"/>
    </source>
</evidence>
<feature type="compositionally biased region" description="Low complexity" evidence="1">
    <location>
        <begin position="203"/>
        <end position="212"/>
    </location>
</feature>
<accession>A0ABD2LP90</accession>
<feature type="compositionally biased region" description="Low complexity" evidence="1">
    <location>
        <begin position="159"/>
        <end position="171"/>
    </location>
</feature>
<feature type="compositionally biased region" description="Basic and acidic residues" evidence="1">
    <location>
        <begin position="180"/>
        <end position="194"/>
    </location>
</feature>
<evidence type="ECO:0000256" key="1">
    <source>
        <dbReference type="SAM" id="MobiDB-lite"/>
    </source>
</evidence>
<dbReference type="AlphaFoldDB" id="A0ABD2LP90"/>
<gene>
    <name evidence="2" type="ORF">niasHT_007471</name>
</gene>
<comment type="caution">
    <text evidence="2">The sequence shown here is derived from an EMBL/GenBank/DDBJ whole genome shotgun (WGS) entry which is preliminary data.</text>
</comment>
<reference evidence="2 3" key="1">
    <citation type="submission" date="2024-10" db="EMBL/GenBank/DDBJ databases">
        <authorList>
            <person name="Kim D."/>
        </authorList>
    </citation>
    <scope>NUCLEOTIDE SEQUENCE [LARGE SCALE GENOMIC DNA]</scope>
    <source>
        <strain evidence="2">BH-2024</strain>
    </source>
</reference>
<sequence>MIVRGWEETSENSPFFGDNCSNRCRYALAPWCVVCNSSFINCHASFRSLLFQLRTAIETGPRAKMQKHRLMDETDDEEHKEWTSEECVPGGPGGGGVATSDLFNSRQKKSLGVFCVWSRQTLGATKASLITTPQSTKSSRSQKYPLPRPELTHHTFTRSSSLSSPFLPSLPTDQEEEEEEKGHYEMEENDERHPPPHSPLPSDPHISLPSHPSAPSVLCVECFSHPTKFSNINSTTSSSSSS</sequence>
<evidence type="ECO:0000313" key="3">
    <source>
        <dbReference type="Proteomes" id="UP001620626"/>
    </source>
</evidence>
<dbReference type="Proteomes" id="UP001620626">
    <property type="component" value="Unassembled WGS sequence"/>
</dbReference>
<protein>
    <submittedName>
        <fullName evidence="2">Uncharacterized protein</fullName>
    </submittedName>
</protein>
<feature type="compositionally biased region" description="Polar residues" evidence="1">
    <location>
        <begin position="128"/>
        <end position="142"/>
    </location>
</feature>
<name>A0ABD2LP90_9BILA</name>
<proteinExistence type="predicted"/>
<dbReference type="EMBL" id="JBICBT010000334">
    <property type="protein sequence ID" value="KAL3117068.1"/>
    <property type="molecule type" value="Genomic_DNA"/>
</dbReference>
<feature type="region of interest" description="Disordered" evidence="1">
    <location>
        <begin position="128"/>
        <end position="212"/>
    </location>
</feature>